<evidence type="ECO:0000256" key="3">
    <source>
        <dbReference type="SAM" id="MobiDB-lite"/>
    </source>
</evidence>
<feature type="region of interest" description="Disordered" evidence="3">
    <location>
        <begin position="209"/>
        <end position="228"/>
    </location>
</feature>
<keyword evidence="6" id="KW-0347">Helicase</keyword>
<feature type="region of interest" description="Disordered" evidence="3">
    <location>
        <begin position="572"/>
        <end position="619"/>
    </location>
</feature>
<proteinExistence type="predicted"/>
<sequence>MAILLLISLVHLPSDVIRETEDYDRGEVDSGDEGEYHRERAQAEREKVERTSIIQKEFQKRKVAGKAVSGAKKETFEEPSPFCPLRDASSQRIPKLTVKTREHCLEMLEKAFYENFVAAFKEHKRIVNREIESRDCALNAEHEVFLSSKLAASYKSSIMKLISEARKLTQTCTSHPCFAASTCQDNCEGKEVADDTDEKDFISHAPSVTEKGRCSDFSSRSDPEQGVPSTFVPYSSFLSKSSLSSSSSVGKSNQNGKITMSSAFQTASELLALDRGVNKPFKPPASTRPVSSLLTCGTYNNNSSIDSNKIQSVTPNVISSTRELSKEPMLSLPQKIDYDLNFLKEKDSVFPFGFNSASNLKKMNVETAEAKMLLQPSAISDIVISKNDDESNSCGDAENGQFSQDTFPEVFKNKAVHFGSIDSPTDSKNLFIDLTSEDGLNYSKTVTNSVSSAKKKSLEKKTVSRCSNTPKIVYFFERKNKEEESTSTDMADSPLSGVNKVLENFGSKSISHSESLDDLSSSCHHYNSHTKCSSSHKRSSNSGSRSVGSNFKKRKMTEEQMSMMNTLDNYISKQQKPDGEDKASISDDRHRLHIEKTQDHRNSEKKPAEVETTDSDVTQNKTDKVSKNFNECNHRKQIADFVVKYLTPYYKYKCFASKDLFKAVAKAITEKVHVATINNPVAGKEEAKRLVKSFMSKHKQSIATSAMAAAIAAAAATTTATAAATAAAAAAALPLLKLNER</sequence>
<dbReference type="GO" id="GO:0004386">
    <property type="term" value="F:helicase activity"/>
    <property type="evidence" value="ECO:0007669"/>
    <property type="project" value="UniProtKB-KW"/>
</dbReference>
<keyword evidence="7" id="KW-1185">Reference proteome</keyword>
<dbReference type="Pfam" id="PF08236">
    <property type="entry name" value="SRI"/>
    <property type="match status" value="1"/>
</dbReference>
<evidence type="ECO:0000256" key="1">
    <source>
        <dbReference type="ARBA" id="ARBA00004123"/>
    </source>
</evidence>
<organism evidence="6 7">
    <name type="scientific">Plakobranchus ocellatus</name>
    <dbReference type="NCBI Taxonomy" id="259542"/>
    <lineage>
        <taxon>Eukaryota</taxon>
        <taxon>Metazoa</taxon>
        <taxon>Spiralia</taxon>
        <taxon>Lophotrochozoa</taxon>
        <taxon>Mollusca</taxon>
        <taxon>Gastropoda</taxon>
        <taxon>Heterobranchia</taxon>
        <taxon>Euthyneura</taxon>
        <taxon>Panpulmonata</taxon>
        <taxon>Sacoglossa</taxon>
        <taxon>Placobranchoidea</taxon>
        <taxon>Plakobranchidae</taxon>
        <taxon>Plakobranchus</taxon>
    </lineage>
</organism>
<accession>A0AAV3XV44</accession>
<dbReference type="AlphaFoldDB" id="A0AAV3XV44"/>
<feature type="chain" id="PRO_5043651986" evidence="4">
    <location>
        <begin position="19"/>
        <end position="741"/>
    </location>
</feature>
<comment type="caution">
    <text evidence="6">The sequence shown here is derived from an EMBL/GenBank/DDBJ whole genome shotgun (WGS) entry which is preliminary data.</text>
</comment>
<evidence type="ECO:0000256" key="4">
    <source>
        <dbReference type="SAM" id="SignalP"/>
    </source>
</evidence>
<evidence type="ECO:0000313" key="6">
    <source>
        <dbReference type="EMBL" id="GFN74674.1"/>
    </source>
</evidence>
<dbReference type="GO" id="GO:0005694">
    <property type="term" value="C:chromosome"/>
    <property type="evidence" value="ECO:0007669"/>
    <property type="project" value="InterPro"/>
</dbReference>
<protein>
    <submittedName>
        <fullName evidence="6">ATP-dependent DNA helicase q5-like</fullName>
    </submittedName>
</protein>
<keyword evidence="2" id="KW-0539">Nucleus</keyword>
<keyword evidence="6" id="KW-0378">Hydrolase</keyword>
<feature type="compositionally biased region" description="Low complexity" evidence="3">
    <location>
        <begin position="511"/>
        <end position="522"/>
    </location>
</feature>
<evidence type="ECO:0000259" key="5">
    <source>
        <dbReference type="Pfam" id="PF08236"/>
    </source>
</evidence>
<feature type="signal peptide" evidence="4">
    <location>
        <begin position="1"/>
        <end position="18"/>
    </location>
</feature>
<feature type="compositionally biased region" description="Low complexity" evidence="3">
    <location>
        <begin position="540"/>
        <end position="550"/>
    </location>
</feature>
<feature type="compositionally biased region" description="Basic and acidic residues" evidence="3">
    <location>
        <begin position="575"/>
        <end position="609"/>
    </location>
</feature>
<dbReference type="InterPro" id="IPR013257">
    <property type="entry name" value="SRI"/>
</dbReference>
<feature type="domain" description="Set2 Rpb1 interacting" evidence="5">
    <location>
        <begin position="635"/>
        <end position="700"/>
    </location>
</feature>
<evidence type="ECO:0000256" key="2">
    <source>
        <dbReference type="ARBA" id="ARBA00023242"/>
    </source>
</evidence>
<comment type="subcellular location">
    <subcellularLocation>
        <location evidence="1">Nucleus</location>
    </subcellularLocation>
</comment>
<dbReference type="GO" id="GO:0006355">
    <property type="term" value="P:regulation of DNA-templated transcription"/>
    <property type="evidence" value="ECO:0007669"/>
    <property type="project" value="InterPro"/>
</dbReference>
<feature type="region of interest" description="Disordered" evidence="3">
    <location>
        <begin position="23"/>
        <end position="46"/>
    </location>
</feature>
<feature type="compositionally biased region" description="Basic and acidic residues" evidence="3">
    <location>
        <begin position="210"/>
        <end position="223"/>
    </location>
</feature>
<dbReference type="Proteomes" id="UP000735302">
    <property type="component" value="Unassembled WGS sequence"/>
</dbReference>
<keyword evidence="6" id="KW-0547">Nucleotide-binding</keyword>
<gene>
    <name evidence="6" type="ORF">PoB_000118000</name>
</gene>
<reference evidence="6 7" key="1">
    <citation type="journal article" date="2021" name="Elife">
        <title>Chloroplast acquisition without the gene transfer in kleptoplastic sea slugs, Plakobranchus ocellatus.</title>
        <authorList>
            <person name="Maeda T."/>
            <person name="Takahashi S."/>
            <person name="Yoshida T."/>
            <person name="Shimamura S."/>
            <person name="Takaki Y."/>
            <person name="Nagai Y."/>
            <person name="Toyoda A."/>
            <person name="Suzuki Y."/>
            <person name="Arimoto A."/>
            <person name="Ishii H."/>
            <person name="Satoh N."/>
            <person name="Nishiyama T."/>
            <person name="Hasebe M."/>
            <person name="Maruyama T."/>
            <person name="Minagawa J."/>
            <person name="Obokata J."/>
            <person name="Shigenobu S."/>
        </authorList>
    </citation>
    <scope>NUCLEOTIDE SEQUENCE [LARGE SCALE GENOMIC DNA]</scope>
</reference>
<dbReference type="EMBL" id="BLXT01000154">
    <property type="protein sequence ID" value="GFN74674.1"/>
    <property type="molecule type" value="Genomic_DNA"/>
</dbReference>
<keyword evidence="6" id="KW-0067">ATP-binding</keyword>
<dbReference type="Gene3D" id="6.10.250.3140">
    <property type="match status" value="1"/>
</dbReference>
<dbReference type="Gene3D" id="6.10.250.2460">
    <property type="match status" value="1"/>
</dbReference>
<evidence type="ECO:0000313" key="7">
    <source>
        <dbReference type="Proteomes" id="UP000735302"/>
    </source>
</evidence>
<keyword evidence="4" id="KW-0732">Signal</keyword>
<name>A0AAV3XV44_9GAST</name>
<feature type="region of interest" description="Disordered" evidence="3">
    <location>
        <begin position="511"/>
        <end position="554"/>
    </location>
</feature>